<dbReference type="AlphaFoldDB" id="A0A382F5E9"/>
<evidence type="ECO:0000313" key="1">
    <source>
        <dbReference type="EMBL" id="SVB58246.1"/>
    </source>
</evidence>
<proteinExistence type="predicted"/>
<gene>
    <name evidence="1" type="ORF">METZ01_LOCUS211100</name>
</gene>
<organism evidence="1">
    <name type="scientific">marine metagenome</name>
    <dbReference type="NCBI Taxonomy" id="408172"/>
    <lineage>
        <taxon>unclassified sequences</taxon>
        <taxon>metagenomes</taxon>
        <taxon>ecological metagenomes</taxon>
    </lineage>
</organism>
<feature type="non-terminal residue" evidence="1">
    <location>
        <position position="266"/>
    </location>
</feature>
<reference evidence="1" key="1">
    <citation type="submission" date="2018-05" db="EMBL/GenBank/DDBJ databases">
        <authorList>
            <person name="Lanie J.A."/>
            <person name="Ng W.-L."/>
            <person name="Kazmierczak K.M."/>
            <person name="Andrzejewski T.M."/>
            <person name="Davidsen T.M."/>
            <person name="Wayne K.J."/>
            <person name="Tettelin H."/>
            <person name="Glass J.I."/>
            <person name="Rusch D."/>
            <person name="Podicherti R."/>
            <person name="Tsui H.-C.T."/>
            <person name="Winkler M.E."/>
        </authorList>
    </citation>
    <scope>NUCLEOTIDE SEQUENCE</scope>
</reference>
<protein>
    <submittedName>
        <fullName evidence="1">Uncharacterized protein</fullName>
    </submittedName>
</protein>
<dbReference type="EMBL" id="UINC01048111">
    <property type="protein sequence ID" value="SVB58246.1"/>
    <property type="molecule type" value="Genomic_DNA"/>
</dbReference>
<name>A0A382F5E9_9ZZZZ</name>
<sequence>MAKKVNYLNNKDILKQIHRSKLSFCYVSDEKYENYDIILEDVKKINRNSLKEAKENKAAKIQSEAYQAAMKLHDPKDYKNKPKQKEFLVDIKGIDKEDIVFRVMTMEHIPDEPGRKRNPKNEAETKARVNFPAFKHYAYQGKKVVEVGRSHWEGSLSNGHFSVTHGRISNELGTMFLKLVERYSHRANWRGYTYVDEMRGQALVQLSQIGLQFNEAKSANPFAYYTAAVNNSFTRVLNLEKRNQTIRDDILIEQGHLPSYGRQIAH</sequence>
<accession>A0A382F5E9</accession>